<dbReference type="SUPFAM" id="SSF53067">
    <property type="entry name" value="Actin-like ATPase domain"/>
    <property type="match status" value="2"/>
</dbReference>
<dbReference type="PANTHER" id="PTHR43190:SF3">
    <property type="entry name" value="N-ACETYL-D-GLUCOSAMINE KINASE"/>
    <property type="match status" value="1"/>
</dbReference>
<dbReference type="Pfam" id="PF01869">
    <property type="entry name" value="BcrAD_BadFG"/>
    <property type="match status" value="1"/>
</dbReference>
<reference evidence="2 3" key="1">
    <citation type="submission" date="2018-08" db="EMBL/GenBank/DDBJ databases">
        <title>Salinimonas sediminis sp. nov., a piezophilic bacterium isolated from a deep-sea sediment sample from the New Britain Trench.</title>
        <authorList>
            <person name="Cao J."/>
        </authorList>
    </citation>
    <scope>NUCLEOTIDE SEQUENCE [LARGE SCALE GENOMIC DNA]</scope>
    <source>
        <strain evidence="2 3">N102</strain>
    </source>
</reference>
<protein>
    <submittedName>
        <fullName evidence="2">ATPase</fullName>
    </submittedName>
</protein>
<sequence length="303" mass="31265">MVANSIEYVLGIDGGGTKCHARLENLAGEVLAECITGPANPAQDTAEALASITQAMHALPVQAGLPPRMLQQTRAVLGLAGISVPAYAAIVRQWTLPVSNVTFTTDLHIACAGAHGTDTGAIIITGTGSSAFVTTSQGPRILGGHGFPLGDKASGAWLGWRALSYTLETLDALHPPSGLSQAICQQAGTSDAAQLVAQSLHLRSAGYAAFAPLVFAQAQLGDHNARDILAEGGDYLRQLAAQIATHKPARFSLIGGLAKPWLPWLPSDLTTQLSAPLGSPVEGAVALARGDIFEPTPGKLQHV</sequence>
<dbReference type="InterPro" id="IPR052519">
    <property type="entry name" value="Euk-type_GlcNAc_Kinase"/>
</dbReference>
<proteinExistence type="predicted"/>
<dbReference type="Proteomes" id="UP000262073">
    <property type="component" value="Chromosome"/>
</dbReference>
<dbReference type="EMBL" id="CP031769">
    <property type="protein sequence ID" value="AXR05076.1"/>
    <property type="molecule type" value="Genomic_DNA"/>
</dbReference>
<dbReference type="PANTHER" id="PTHR43190">
    <property type="entry name" value="N-ACETYL-D-GLUCOSAMINE KINASE"/>
    <property type="match status" value="1"/>
</dbReference>
<dbReference type="InterPro" id="IPR043129">
    <property type="entry name" value="ATPase_NBD"/>
</dbReference>
<dbReference type="InterPro" id="IPR002731">
    <property type="entry name" value="ATPase_BadF"/>
</dbReference>
<dbReference type="OrthoDB" id="9816014at2"/>
<name>A0A346NHR9_9ALTE</name>
<dbReference type="Gene3D" id="3.30.420.40">
    <property type="match status" value="2"/>
</dbReference>
<dbReference type="KEGG" id="salm:D0Y50_01050"/>
<gene>
    <name evidence="2" type="ORF">D0Y50_01050</name>
</gene>
<evidence type="ECO:0000313" key="2">
    <source>
        <dbReference type="EMBL" id="AXR05076.1"/>
    </source>
</evidence>
<dbReference type="CDD" id="cd24082">
    <property type="entry name" value="ASKHA_NBD_GspK-like"/>
    <property type="match status" value="1"/>
</dbReference>
<evidence type="ECO:0000313" key="3">
    <source>
        <dbReference type="Proteomes" id="UP000262073"/>
    </source>
</evidence>
<keyword evidence="3" id="KW-1185">Reference proteome</keyword>
<feature type="domain" description="ATPase BadF/BadG/BcrA/BcrD type" evidence="1">
    <location>
        <begin position="10"/>
        <end position="259"/>
    </location>
</feature>
<organism evidence="2 3">
    <name type="scientific">Salinimonas sediminis</name>
    <dbReference type="NCBI Taxonomy" id="2303538"/>
    <lineage>
        <taxon>Bacteria</taxon>
        <taxon>Pseudomonadati</taxon>
        <taxon>Pseudomonadota</taxon>
        <taxon>Gammaproteobacteria</taxon>
        <taxon>Alteromonadales</taxon>
        <taxon>Alteromonadaceae</taxon>
        <taxon>Alteromonas/Salinimonas group</taxon>
        <taxon>Salinimonas</taxon>
    </lineage>
</organism>
<evidence type="ECO:0000259" key="1">
    <source>
        <dbReference type="Pfam" id="PF01869"/>
    </source>
</evidence>
<dbReference type="AlphaFoldDB" id="A0A346NHR9"/>
<accession>A0A346NHR9</accession>